<dbReference type="InParanoid" id="A0A0D0AZQ7"/>
<proteinExistence type="predicted"/>
<feature type="region of interest" description="Disordered" evidence="1">
    <location>
        <begin position="1"/>
        <end position="39"/>
    </location>
</feature>
<keyword evidence="3" id="KW-1185">Reference proteome</keyword>
<accession>A0A0D0AZQ7</accession>
<evidence type="ECO:0000256" key="1">
    <source>
        <dbReference type="SAM" id="MobiDB-lite"/>
    </source>
</evidence>
<name>A0A0D0AZQ7_9AGAM</name>
<dbReference type="Proteomes" id="UP000054485">
    <property type="component" value="Unassembled WGS sequence"/>
</dbReference>
<dbReference type="HOGENOM" id="CLU_2639744_0_0_1"/>
<gene>
    <name evidence="2" type="ORF">CY34DRAFT_466891</name>
</gene>
<feature type="compositionally biased region" description="Polar residues" evidence="1">
    <location>
        <begin position="15"/>
        <end position="27"/>
    </location>
</feature>
<reference evidence="3" key="2">
    <citation type="submission" date="2015-01" db="EMBL/GenBank/DDBJ databases">
        <title>Evolutionary Origins and Diversification of the Mycorrhizal Mutualists.</title>
        <authorList>
            <consortium name="DOE Joint Genome Institute"/>
            <consortium name="Mycorrhizal Genomics Consortium"/>
            <person name="Kohler A."/>
            <person name="Kuo A."/>
            <person name="Nagy L.G."/>
            <person name="Floudas D."/>
            <person name="Copeland A."/>
            <person name="Barry K.W."/>
            <person name="Cichocki N."/>
            <person name="Veneault-Fourrey C."/>
            <person name="LaButti K."/>
            <person name="Lindquist E.A."/>
            <person name="Lipzen A."/>
            <person name="Lundell T."/>
            <person name="Morin E."/>
            <person name="Murat C."/>
            <person name="Riley R."/>
            <person name="Ohm R."/>
            <person name="Sun H."/>
            <person name="Tunlid A."/>
            <person name="Henrissat B."/>
            <person name="Grigoriev I.V."/>
            <person name="Hibbett D.S."/>
            <person name="Martin F."/>
        </authorList>
    </citation>
    <scope>NUCLEOTIDE SEQUENCE [LARGE SCALE GENOMIC DNA]</scope>
    <source>
        <strain evidence="3">UH-Slu-Lm8-n1</strain>
    </source>
</reference>
<evidence type="ECO:0000313" key="2">
    <source>
        <dbReference type="EMBL" id="KIK37313.1"/>
    </source>
</evidence>
<protein>
    <submittedName>
        <fullName evidence="2">Uncharacterized protein</fullName>
    </submittedName>
</protein>
<organism evidence="2 3">
    <name type="scientific">Suillus luteus UH-Slu-Lm8-n1</name>
    <dbReference type="NCBI Taxonomy" id="930992"/>
    <lineage>
        <taxon>Eukaryota</taxon>
        <taxon>Fungi</taxon>
        <taxon>Dikarya</taxon>
        <taxon>Basidiomycota</taxon>
        <taxon>Agaricomycotina</taxon>
        <taxon>Agaricomycetes</taxon>
        <taxon>Agaricomycetidae</taxon>
        <taxon>Boletales</taxon>
        <taxon>Suillineae</taxon>
        <taxon>Suillaceae</taxon>
        <taxon>Suillus</taxon>
    </lineage>
</organism>
<evidence type="ECO:0000313" key="3">
    <source>
        <dbReference type="Proteomes" id="UP000054485"/>
    </source>
</evidence>
<sequence length="77" mass="8607">MGCRSLLLLTPPLDGSSSNPETVTHHSNCNDHTRLNPLTTTGRESAHLKRVYLRFQTVQCLHQNIHPSRENLCGDGE</sequence>
<dbReference type="EMBL" id="KN835461">
    <property type="protein sequence ID" value="KIK37313.1"/>
    <property type="molecule type" value="Genomic_DNA"/>
</dbReference>
<dbReference type="AlphaFoldDB" id="A0A0D0AZQ7"/>
<reference evidence="2 3" key="1">
    <citation type="submission" date="2014-04" db="EMBL/GenBank/DDBJ databases">
        <authorList>
            <consortium name="DOE Joint Genome Institute"/>
            <person name="Kuo A."/>
            <person name="Ruytinx J."/>
            <person name="Rineau F."/>
            <person name="Colpaert J."/>
            <person name="Kohler A."/>
            <person name="Nagy L.G."/>
            <person name="Floudas D."/>
            <person name="Copeland A."/>
            <person name="Barry K.W."/>
            <person name="Cichocki N."/>
            <person name="Veneault-Fourrey C."/>
            <person name="LaButti K."/>
            <person name="Lindquist E.A."/>
            <person name="Lipzen A."/>
            <person name="Lundell T."/>
            <person name="Morin E."/>
            <person name="Murat C."/>
            <person name="Sun H."/>
            <person name="Tunlid A."/>
            <person name="Henrissat B."/>
            <person name="Grigoriev I.V."/>
            <person name="Hibbett D.S."/>
            <person name="Martin F."/>
            <person name="Nordberg H.P."/>
            <person name="Cantor M.N."/>
            <person name="Hua S.X."/>
        </authorList>
    </citation>
    <scope>NUCLEOTIDE SEQUENCE [LARGE SCALE GENOMIC DNA]</scope>
    <source>
        <strain evidence="2 3">UH-Slu-Lm8-n1</strain>
    </source>
</reference>